<dbReference type="EMBL" id="JACHGY010000001">
    <property type="protein sequence ID" value="MBB6429469.1"/>
    <property type="molecule type" value="Genomic_DNA"/>
</dbReference>
<proteinExistence type="predicted"/>
<protein>
    <submittedName>
        <fullName evidence="1">Uncharacterized protein</fullName>
    </submittedName>
</protein>
<evidence type="ECO:0000313" key="1">
    <source>
        <dbReference type="EMBL" id="MBB6429469.1"/>
    </source>
</evidence>
<sequence>MSISNQQRVGDVWWFAWGLVLGAVCLSTSGCQTTADLTSPDPAWQTITLHDPWLNNMPAVTVNAPEDWVPEPISQRLGYEYSKQSLMIDLRVAAPDGRAVRFYPSMGFAYDRAWPAGIAPWSATAGGWIAMPPPETYGNWLLTLIEENPAPGVAGPRLIRETELPETQAALSKLYHPWLESYRQLNASMPNNLGEEFRARVQAHHASFTYTRNEVPELAHFVLVVFRVDQINASGVAERGNWSIMAMQSKEGPAELGDSALLNDDAMQDVLDSWAEQGPWAEQNLRLMMRHTHGQWPVRHMEIGARPIDAELRQQKRQQDERRFKQLLHDAWDEIAGLYDR</sequence>
<dbReference type="AlphaFoldDB" id="A0A7X0H586"/>
<name>A0A7X0H586_9BACT</name>
<gene>
    <name evidence="1" type="ORF">HNQ40_001275</name>
</gene>
<dbReference type="RefSeq" id="WP_184677045.1">
    <property type="nucleotide sequence ID" value="NZ_JACHGY010000001.1"/>
</dbReference>
<keyword evidence="2" id="KW-1185">Reference proteome</keyword>
<dbReference type="Proteomes" id="UP000541810">
    <property type="component" value="Unassembled WGS sequence"/>
</dbReference>
<accession>A0A7X0H586</accession>
<reference evidence="1 2" key="1">
    <citation type="submission" date="2020-08" db="EMBL/GenBank/DDBJ databases">
        <title>Genomic Encyclopedia of Type Strains, Phase IV (KMG-IV): sequencing the most valuable type-strain genomes for metagenomic binning, comparative biology and taxonomic classification.</title>
        <authorList>
            <person name="Goeker M."/>
        </authorList>
    </citation>
    <scope>NUCLEOTIDE SEQUENCE [LARGE SCALE GENOMIC DNA]</scope>
    <source>
        <strain evidence="1 2">DSM 103725</strain>
    </source>
</reference>
<comment type="caution">
    <text evidence="1">The sequence shown here is derived from an EMBL/GenBank/DDBJ whole genome shotgun (WGS) entry which is preliminary data.</text>
</comment>
<organism evidence="1 2">
    <name type="scientific">Algisphaera agarilytica</name>
    <dbReference type="NCBI Taxonomy" id="1385975"/>
    <lineage>
        <taxon>Bacteria</taxon>
        <taxon>Pseudomonadati</taxon>
        <taxon>Planctomycetota</taxon>
        <taxon>Phycisphaerae</taxon>
        <taxon>Phycisphaerales</taxon>
        <taxon>Phycisphaeraceae</taxon>
        <taxon>Algisphaera</taxon>
    </lineage>
</organism>
<evidence type="ECO:0000313" key="2">
    <source>
        <dbReference type="Proteomes" id="UP000541810"/>
    </source>
</evidence>